<feature type="domain" description="LTD" evidence="2">
    <location>
        <begin position="430"/>
        <end position="565"/>
    </location>
</feature>
<dbReference type="Pfam" id="PF13449">
    <property type="entry name" value="Phytase-like"/>
    <property type="match status" value="1"/>
</dbReference>
<gene>
    <name evidence="3" type="ORF">F6B40_02860</name>
</gene>
<dbReference type="PANTHER" id="PTHR37397">
    <property type="entry name" value="SI:CH211-183D21.1"/>
    <property type="match status" value="1"/>
</dbReference>
<comment type="caution">
    <text evidence="3">The sequence shown here is derived from an EMBL/GenBank/DDBJ whole genome shotgun (WGS) entry which is preliminary data.</text>
</comment>
<sequence>MSRLMRMLAAVAVCAAGAAAGAALPTAASAASHSPDRPAAPSSASPAVVVNEIIYDEASGYTDRVELYNAGPDAVELTGWRMSDDKRDRFGDVPAGTVLEPGGFFVLESDVHFTFGLGKSDEVVLYDSSGAEVDAFRYDNTAPLAVWARCPDGTGGWAHATAPTPGAANICTPPSVAGSIVINEVDSQPADWVEFHNPGTEAFDVSGYEIRDNSDDHRWRFPAGATIAAGGFLVVDEATEGLVDGATDRFGAAIGIGSADRIRLFDPRGERVDDTEPWEGHAAIDGDAAAVTLARCPDGEGPFVLARATPGAANECVMPAVAINEVESNNDATDWVEIMNTGVTAVDISGWTVMDNDPVGHALEATPLPSGTLLAPGAFFVFDQPTDFVFGLGNGDTVTVRDARGNVVAEHVYAAHADGVWARCADGTGPFSDVAVSTKGLRNACGNPIRINEVESDGGDPDDWIELVNPTAAALDVSGIVVKDDDDSHAYTIPAGTSIAAGGYLVISRAELGFGLGGGDAVRVFDGDLVVDDTTWGAGHAAVTWGRCPDTTGAFAVTAESTPGAANVCAGEVPLGLWPGAAAVTPLDATPMFLADSSGLDVQVGEDGVFLWAVDNGTGRFWKLAVAADGATTFAEGWENGKRARFQKDADAPRAAGPDAEGITVAGDGFVYLASERDNSAKGVNRNTVLKIDPSAPGPDVVASQEWDLTGLLPAVGANLGVEAVEWIPDTVLAGALFDDTSGAVYDPARYPGHGDGLFFVGVEDTGGVYAFALNADGSAALVATIDPGLAGVMALDHDSVLGVLWAVCDDGCGGTAAQIVLNGTDRPEISLVARPGEMPNVNNEGFATAPASLTRDGQRPAWWFQDGVTSGSLRMGGLTAADVVDPADPAVPGVPAAPGTTPPVTDAGATIPVAEGLAATGRSPAGALAALAAGMLLLGSAMTIL</sequence>
<dbReference type="Proteomes" id="UP000326838">
    <property type="component" value="Unassembled WGS sequence"/>
</dbReference>
<feature type="domain" description="LTD" evidence="2">
    <location>
        <begin position="309"/>
        <end position="415"/>
    </location>
</feature>
<dbReference type="SUPFAM" id="SSF74853">
    <property type="entry name" value="Lamin A/C globular tail domain"/>
    <property type="match status" value="4"/>
</dbReference>
<protein>
    <recommendedName>
        <fullName evidence="2">LTD domain-containing protein</fullName>
    </recommendedName>
</protein>
<evidence type="ECO:0000313" key="4">
    <source>
        <dbReference type="Proteomes" id="UP000326838"/>
    </source>
</evidence>
<feature type="domain" description="LTD" evidence="2">
    <location>
        <begin position="172"/>
        <end position="285"/>
    </location>
</feature>
<organism evidence="3 4">
    <name type="scientific">Microbacterium caowuchunii</name>
    <dbReference type="NCBI Taxonomy" id="2614638"/>
    <lineage>
        <taxon>Bacteria</taxon>
        <taxon>Bacillati</taxon>
        <taxon>Actinomycetota</taxon>
        <taxon>Actinomycetes</taxon>
        <taxon>Micrococcales</taxon>
        <taxon>Microbacteriaceae</taxon>
        <taxon>Microbacterium</taxon>
    </lineage>
</organism>
<feature type="domain" description="LTD" evidence="2">
    <location>
        <begin position="36"/>
        <end position="140"/>
    </location>
</feature>
<dbReference type="Pfam" id="PF00932">
    <property type="entry name" value="LTD"/>
    <property type="match status" value="4"/>
</dbReference>
<keyword evidence="1" id="KW-0732">Signal</keyword>
<evidence type="ECO:0000313" key="3">
    <source>
        <dbReference type="EMBL" id="KAA9135550.1"/>
    </source>
</evidence>
<dbReference type="AlphaFoldDB" id="A0A5N0TKD8"/>
<reference evidence="4" key="1">
    <citation type="submission" date="2019-09" db="EMBL/GenBank/DDBJ databases">
        <title>Mumia zhuanghuii sp. nov. isolated from the intestinal contents of plateau pika (Ochotona curzoniae) in the Qinghai-Tibet plateau of China.</title>
        <authorList>
            <person name="Tian Z."/>
        </authorList>
    </citation>
    <scope>NUCLEOTIDE SEQUENCE [LARGE SCALE GENOMIC DNA]</scope>
    <source>
        <strain evidence="4">L-033</strain>
    </source>
</reference>
<dbReference type="Gene3D" id="2.60.40.1260">
    <property type="entry name" value="Lamin Tail domain"/>
    <property type="match status" value="4"/>
</dbReference>
<feature type="signal peptide" evidence="1">
    <location>
        <begin position="1"/>
        <end position="30"/>
    </location>
</feature>
<evidence type="ECO:0000259" key="2">
    <source>
        <dbReference type="PROSITE" id="PS51841"/>
    </source>
</evidence>
<feature type="chain" id="PRO_5024438184" description="LTD domain-containing protein" evidence="1">
    <location>
        <begin position="31"/>
        <end position="946"/>
    </location>
</feature>
<dbReference type="PROSITE" id="PS51841">
    <property type="entry name" value="LTD"/>
    <property type="match status" value="4"/>
</dbReference>
<accession>A0A5N0TKD8</accession>
<dbReference type="InterPro" id="IPR027372">
    <property type="entry name" value="Phytase-like_dom"/>
</dbReference>
<name>A0A5N0TKD8_9MICO</name>
<keyword evidence="4" id="KW-1185">Reference proteome</keyword>
<proteinExistence type="predicted"/>
<dbReference type="EMBL" id="VYUY01000005">
    <property type="protein sequence ID" value="KAA9135550.1"/>
    <property type="molecule type" value="Genomic_DNA"/>
</dbReference>
<dbReference type="InterPro" id="IPR036415">
    <property type="entry name" value="Lamin_tail_dom_sf"/>
</dbReference>
<feature type="non-terminal residue" evidence="3">
    <location>
        <position position="946"/>
    </location>
</feature>
<evidence type="ECO:0000256" key="1">
    <source>
        <dbReference type="SAM" id="SignalP"/>
    </source>
</evidence>
<dbReference type="RefSeq" id="WP_150892089.1">
    <property type="nucleotide sequence ID" value="NZ_VYUY01000005.1"/>
</dbReference>
<dbReference type="InterPro" id="IPR001322">
    <property type="entry name" value="Lamin_tail_dom"/>
</dbReference>
<dbReference type="PANTHER" id="PTHR37397:SF1">
    <property type="entry name" value="LTD DOMAIN-CONTAINING PROTEIN"/>
    <property type="match status" value="1"/>
</dbReference>